<feature type="compositionally biased region" description="Polar residues" evidence="1">
    <location>
        <begin position="91"/>
        <end position="110"/>
    </location>
</feature>
<proteinExistence type="predicted"/>
<gene>
    <name evidence="2" type="ORF">Vretifemale_8002</name>
</gene>
<comment type="caution">
    <text evidence="2">The sequence shown here is derived from an EMBL/GenBank/DDBJ whole genome shotgun (WGS) entry which is preliminary data.</text>
</comment>
<feature type="compositionally biased region" description="Basic and acidic residues" evidence="1">
    <location>
        <begin position="139"/>
        <end position="166"/>
    </location>
</feature>
<organism evidence="2 3">
    <name type="scientific">Volvox reticuliferus</name>
    <dbReference type="NCBI Taxonomy" id="1737510"/>
    <lineage>
        <taxon>Eukaryota</taxon>
        <taxon>Viridiplantae</taxon>
        <taxon>Chlorophyta</taxon>
        <taxon>core chlorophytes</taxon>
        <taxon>Chlorophyceae</taxon>
        <taxon>CS clade</taxon>
        <taxon>Chlamydomonadales</taxon>
        <taxon>Volvocaceae</taxon>
        <taxon>Volvox</taxon>
    </lineage>
</organism>
<feature type="compositionally biased region" description="Polar residues" evidence="1">
    <location>
        <begin position="250"/>
        <end position="265"/>
    </location>
</feature>
<keyword evidence="3" id="KW-1185">Reference proteome</keyword>
<feature type="region of interest" description="Disordered" evidence="1">
    <location>
        <begin position="1"/>
        <end position="110"/>
    </location>
</feature>
<feature type="compositionally biased region" description="Acidic residues" evidence="1">
    <location>
        <begin position="1"/>
        <end position="11"/>
    </location>
</feature>
<feature type="region of interest" description="Disordered" evidence="1">
    <location>
        <begin position="123"/>
        <end position="203"/>
    </location>
</feature>
<feature type="compositionally biased region" description="Low complexity" evidence="1">
    <location>
        <begin position="315"/>
        <end position="344"/>
    </location>
</feature>
<reference evidence="2" key="1">
    <citation type="journal article" date="2021" name="Proc. Natl. Acad. Sci. U.S.A.">
        <title>Three genomes in the algal genus Volvox reveal the fate of a haploid sex-determining region after a transition to homothallism.</title>
        <authorList>
            <person name="Yamamoto K."/>
            <person name="Hamaji T."/>
            <person name="Kawai-Toyooka H."/>
            <person name="Matsuzaki R."/>
            <person name="Takahashi F."/>
            <person name="Nishimura Y."/>
            <person name="Kawachi M."/>
            <person name="Noguchi H."/>
            <person name="Minakuchi Y."/>
            <person name="Umen J.G."/>
            <person name="Toyoda A."/>
            <person name="Nozaki H."/>
        </authorList>
    </citation>
    <scope>NUCLEOTIDE SEQUENCE</scope>
    <source>
        <strain evidence="2">NIES-3786</strain>
    </source>
</reference>
<feature type="compositionally biased region" description="Polar residues" evidence="1">
    <location>
        <begin position="64"/>
        <end position="73"/>
    </location>
</feature>
<dbReference type="EMBL" id="BNCP01000013">
    <property type="protein sequence ID" value="GIL78594.1"/>
    <property type="molecule type" value="Genomic_DNA"/>
</dbReference>
<feature type="compositionally biased region" description="Low complexity" evidence="1">
    <location>
        <begin position="357"/>
        <end position="373"/>
    </location>
</feature>
<dbReference type="OrthoDB" id="551882at2759"/>
<accession>A0A8J4FP02</accession>
<feature type="region of interest" description="Disordered" evidence="1">
    <location>
        <begin position="313"/>
        <end position="388"/>
    </location>
</feature>
<evidence type="ECO:0000313" key="3">
    <source>
        <dbReference type="Proteomes" id="UP000747110"/>
    </source>
</evidence>
<feature type="compositionally biased region" description="Polar residues" evidence="1">
    <location>
        <begin position="127"/>
        <end position="136"/>
    </location>
</feature>
<dbReference type="AlphaFoldDB" id="A0A8J4FP02"/>
<feature type="region of interest" description="Disordered" evidence="1">
    <location>
        <begin position="227"/>
        <end position="267"/>
    </location>
</feature>
<protein>
    <submittedName>
        <fullName evidence="2">Uncharacterized protein</fullName>
    </submittedName>
</protein>
<name>A0A8J4FP02_9CHLO</name>
<dbReference type="Proteomes" id="UP000747110">
    <property type="component" value="Unassembled WGS sequence"/>
</dbReference>
<evidence type="ECO:0000313" key="2">
    <source>
        <dbReference type="EMBL" id="GIL78594.1"/>
    </source>
</evidence>
<feature type="compositionally biased region" description="Low complexity" evidence="1">
    <location>
        <begin position="167"/>
        <end position="177"/>
    </location>
</feature>
<sequence>MRTVWSDEENSDMAGRQFSELREKRSSWAGGQPHPYGPGKDAASHAEYNSGYSSTEPDMPTARSAGTESSWTGISHMEEEPQQRAVAVPDASSSDNLANADQPQRLTQQAQPAVFQTDLAWDPGAATQPQIPSQAQARDLGRDHERNEVDEAEVKLLHRTSIEQEKPPYQQPHQQPRLPRRTHPPVRGGHVSPGSASETTTSIRETSSMFSWVRSWSWLSFGRFASGSRSQSDKSGSEPKSGLRLGSGFGSTNDGDQGDASSASYLSDPKYATAGEDYASEVADGGLTDGFDHLHEVTNAGATAVANARLNADDSSSSSSAAKAGSSSRPSSSSSSNSGIRSCSTVGNSPDSDDSGTRSSSSSSSSKSGGINEDIGDGDGDGNVGAAGGGGGGVPAAAIATAVKSQRRSLVDNGNYYCISSETGSCSPCNYDPVYQMEPCYNDDDHGTNSDVCLKYGSWYSTVYGNTMCSGIPEWLSFVNVTLPSGSLVVAGLLEAWEDTGGYMVVTLRLNCPWMMKLDSATAGQSLAITVTQVGVTGAIEGTWNFSISSTTDPSAPFRSCSSVRFPIRGSAAGSSAVSGAACSSYNRILTVQASVVQKTANLDTWDVMTCRARL</sequence>
<evidence type="ECO:0000256" key="1">
    <source>
        <dbReference type="SAM" id="MobiDB-lite"/>
    </source>
</evidence>